<dbReference type="KEGG" id="copr:Cop2CBH44_08820"/>
<dbReference type="InterPro" id="IPR020821">
    <property type="entry name" value="ENPP1-3/EXOG-like_nuc-like"/>
</dbReference>
<dbReference type="GO" id="GO:0016787">
    <property type="term" value="F:hydrolase activity"/>
    <property type="evidence" value="ECO:0007669"/>
    <property type="project" value="InterPro"/>
</dbReference>
<dbReference type="PANTHER" id="PTHR13966">
    <property type="entry name" value="ENDONUCLEASE RELATED"/>
    <property type="match status" value="1"/>
</dbReference>
<dbReference type="Pfam" id="PF01223">
    <property type="entry name" value="Endonuclease_NS"/>
    <property type="match status" value="1"/>
</dbReference>
<dbReference type="InterPro" id="IPR044925">
    <property type="entry name" value="His-Me_finger_sf"/>
</dbReference>
<dbReference type="Proteomes" id="UP000594042">
    <property type="component" value="Chromosome"/>
</dbReference>
<dbReference type="InterPro" id="IPR001604">
    <property type="entry name" value="Endo_G_ENPP1-like_dom"/>
</dbReference>
<feature type="domain" description="DNA/RNA non-specific endonuclease/pyrophosphatase/phosphodiesterase" evidence="4">
    <location>
        <begin position="60"/>
        <end position="253"/>
    </location>
</feature>
<feature type="binding site" evidence="2">
    <location>
        <position position="153"/>
    </location>
    <ligand>
        <name>Mg(2+)</name>
        <dbReference type="ChEBI" id="CHEBI:18420"/>
        <note>catalytic</note>
    </ligand>
</feature>
<dbReference type="Gene3D" id="3.40.570.10">
    <property type="entry name" value="Extracellular Endonuclease, subunit A"/>
    <property type="match status" value="1"/>
</dbReference>
<keyword evidence="5" id="KW-0255">Endonuclease</keyword>
<sequence>MKCLTIVAWVIFVLILLYCFREPIKSFFSVSKGVRGKYNIESANLEIPGPLKNRQEQHIRHTGYTVSYNEQWKIPNWVAYELTRDELGGDVKRTNKFMVDPMTGGVSATNPDYLHSGFDKGHMAPAGDMKWSKKAMKESFYFSNMCPQRPGLNRGAWKVLEEKIRDWAVQDSAIYIVCGPLVKASDSTIGKNKVKVPHGFFKVVLSPYTSIPKGIAFIFENKNEDKKLTSYVVSIDSVESLTGMDFFPTLPDELEDNIESTVQISDWNFK</sequence>
<feature type="domain" description="ENPP1-3/EXOG-like endonuclease/phosphodiesterase" evidence="3">
    <location>
        <begin position="61"/>
        <end position="253"/>
    </location>
</feature>
<evidence type="ECO:0000313" key="5">
    <source>
        <dbReference type="EMBL" id="BCI62529.1"/>
    </source>
</evidence>
<dbReference type="InterPro" id="IPR044929">
    <property type="entry name" value="DNA/RNA_non-sp_Endonuclease_sf"/>
</dbReference>
<dbReference type="SUPFAM" id="SSF54060">
    <property type="entry name" value="His-Me finger endonucleases"/>
    <property type="match status" value="1"/>
</dbReference>
<accession>A0A7G1HS40</accession>
<dbReference type="PANTHER" id="PTHR13966:SF5">
    <property type="entry name" value="ENDONUCLEASE G, MITOCHONDRIAL"/>
    <property type="match status" value="1"/>
</dbReference>
<evidence type="ECO:0000256" key="2">
    <source>
        <dbReference type="PIRSR" id="PIRSR640255-2"/>
    </source>
</evidence>
<protein>
    <submittedName>
        <fullName evidence="5">Endonuclease</fullName>
    </submittedName>
</protein>
<dbReference type="GO" id="GO:0004519">
    <property type="term" value="F:endonuclease activity"/>
    <property type="evidence" value="ECO:0007669"/>
    <property type="project" value="UniProtKB-KW"/>
</dbReference>
<dbReference type="GO" id="GO:0003676">
    <property type="term" value="F:nucleic acid binding"/>
    <property type="evidence" value="ECO:0007669"/>
    <property type="project" value="InterPro"/>
</dbReference>
<dbReference type="EMBL" id="AP023322">
    <property type="protein sequence ID" value="BCI62529.1"/>
    <property type="molecule type" value="Genomic_DNA"/>
</dbReference>
<keyword evidence="5" id="KW-0540">Nuclease</keyword>
<evidence type="ECO:0000256" key="1">
    <source>
        <dbReference type="PIRSR" id="PIRSR640255-1"/>
    </source>
</evidence>
<evidence type="ECO:0000259" key="4">
    <source>
        <dbReference type="SMART" id="SM00892"/>
    </source>
</evidence>
<dbReference type="SMART" id="SM00477">
    <property type="entry name" value="NUC"/>
    <property type="match status" value="1"/>
</dbReference>
<name>A0A7G1HS40_9BACT</name>
<feature type="active site" description="Proton acceptor" evidence="1">
    <location>
        <position position="122"/>
    </location>
</feature>
<keyword evidence="2" id="KW-0479">Metal-binding</keyword>
<dbReference type="SMART" id="SM00892">
    <property type="entry name" value="Endonuclease_NS"/>
    <property type="match status" value="1"/>
</dbReference>
<reference evidence="6" key="1">
    <citation type="submission" date="2020-07" db="EMBL/GenBank/DDBJ databases">
        <title>Complete genome sequencing of Coprobacter sp. strain 2CBH44.</title>
        <authorList>
            <person name="Sakamoto M."/>
            <person name="Murakami T."/>
            <person name="Mori H."/>
        </authorList>
    </citation>
    <scope>NUCLEOTIDE SEQUENCE [LARGE SCALE GENOMIC DNA]</scope>
    <source>
        <strain evidence="6">2CBH44</strain>
    </source>
</reference>
<dbReference type="GO" id="GO:0046872">
    <property type="term" value="F:metal ion binding"/>
    <property type="evidence" value="ECO:0007669"/>
    <property type="project" value="UniProtKB-KW"/>
</dbReference>
<dbReference type="InterPro" id="IPR040255">
    <property type="entry name" value="Non-specific_endonuclease"/>
</dbReference>
<keyword evidence="6" id="KW-1185">Reference proteome</keyword>
<organism evidence="5 6">
    <name type="scientific">Coprobacter secundus subsp. similis</name>
    <dbReference type="NCBI Taxonomy" id="2751153"/>
    <lineage>
        <taxon>Bacteria</taxon>
        <taxon>Pseudomonadati</taxon>
        <taxon>Bacteroidota</taxon>
        <taxon>Bacteroidia</taxon>
        <taxon>Bacteroidales</taxon>
        <taxon>Barnesiellaceae</taxon>
        <taxon>Coprobacter</taxon>
    </lineage>
</organism>
<dbReference type="CDD" id="cd00091">
    <property type="entry name" value="NUC"/>
    <property type="match status" value="1"/>
</dbReference>
<keyword evidence="5" id="KW-0378">Hydrolase</keyword>
<proteinExistence type="predicted"/>
<gene>
    <name evidence="5" type="ORF">Cop2CBH44_08820</name>
</gene>
<evidence type="ECO:0000313" key="6">
    <source>
        <dbReference type="Proteomes" id="UP000594042"/>
    </source>
</evidence>
<dbReference type="AlphaFoldDB" id="A0A7G1HS40"/>
<evidence type="ECO:0000259" key="3">
    <source>
        <dbReference type="SMART" id="SM00477"/>
    </source>
</evidence>